<dbReference type="Pfam" id="PF26187">
    <property type="entry name" value="Ig_NPHP4_4th"/>
    <property type="match status" value="1"/>
</dbReference>
<proteinExistence type="predicted"/>
<evidence type="ECO:0000259" key="5">
    <source>
        <dbReference type="Pfam" id="PF26187"/>
    </source>
</evidence>
<dbReference type="PANTHER" id="PTHR31043">
    <property type="entry name" value="NEPHROCYSTIN-4"/>
    <property type="match status" value="1"/>
</dbReference>
<dbReference type="GO" id="GO:0097546">
    <property type="term" value="C:ciliary base"/>
    <property type="evidence" value="ECO:0007669"/>
    <property type="project" value="TreeGrafter"/>
</dbReference>
<dbReference type="GO" id="GO:1904491">
    <property type="term" value="P:protein localization to ciliary transition zone"/>
    <property type="evidence" value="ECO:0007669"/>
    <property type="project" value="TreeGrafter"/>
</dbReference>
<dbReference type="InterPro" id="IPR058688">
    <property type="entry name" value="Ig_NPHP4_2nd"/>
</dbReference>
<accession>A0A210PMI3</accession>
<protein>
    <submittedName>
        <fullName evidence="8">Nephrocystin-4</fullName>
    </submittedName>
</protein>
<feature type="domain" description="NPHP4 Ig-like" evidence="5">
    <location>
        <begin position="1409"/>
        <end position="1504"/>
    </location>
</feature>
<dbReference type="PANTHER" id="PTHR31043:SF3">
    <property type="entry name" value="NEPHROCYSTIN-4"/>
    <property type="match status" value="1"/>
</dbReference>
<gene>
    <name evidence="8" type="ORF">KP79_PYT21360</name>
</gene>
<dbReference type="InterPro" id="IPR058685">
    <property type="entry name" value="Ig_NPHP4_4th"/>
</dbReference>
<dbReference type="SUPFAM" id="SSF81995">
    <property type="entry name" value="beta-sandwich domain of Sec23/24"/>
    <property type="match status" value="1"/>
</dbReference>
<dbReference type="GO" id="GO:0090090">
    <property type="term" value="P:negative regulation of canonical Wnt signaling pathway"/>
    <property type="evidence" value="ECO:0007669"/>
    <property type="project" value="InterPro"/>
</dbReference>
<feature type="domain" description="NPHP4 SK-like" evidence="3">
    <location>
        <begin position="985"/>
        <end position="1049"/>
    </location>
</feature>
<evidence type="ECO:0000259" key="7">
    <source>
        <dbReference type="Pfam" id="PF26190"/>
    </source>
</evidence>
<dbReference type="Proteomes" id="UP000242188">
    <property type="component" value="Unassembled WGS sequence"/>
</dbReference>
<evidence type="ECO:0000259" key="3">
    <source>
        <dbReference type="Pfam" id="PF26173"/>
    </source>
</evidence>
<dbReference type="GO" id="GO:0097730">
    <property type="term" value="C:non-motile cilium"/>
    <property type="evidence" value="ECO:0007669"/>
    <property type="project" value="InterPro"/>
</dbReference>
<feature type="domain" description="NPHP4 Ig-like" evidence="7">
    <location>
        <begin position="1053"/>
        <end position="1206"/>
    </location>
</feature>
<comment type="caution">
    <text evidence="8">The sequence shown here is derived from an EMBL/GenBank/DDBJ whole genome shotgun (WGS) entry which is preliminary data.</text>
</comment>
<dbReference type="InterPro" id="IPR058687">
    <property type="entry name" value="Ig_NPHP4_1st"/>
</dbReference>
<evidence type="ECO:0000256" key="1">
    <source>
        <dbReference type="SAM" id="MobiDB-lite"/>
    </source>
</evidence>
<dbReference type="Pfam" id="PF26186">
    <property type="entry name" value="NPHP4_C2_3rd"/>
    <property type="match status" value="1"/>
</dbReference>
<feature type="region of interest" description="Disordered" evidence="1">
    <location>
        <begin position="509"/>
        <end position="554"/>
    </location>
</feature>
<dbReference type="Pfam" id="PF26015">
    <property type="entry name" value="Ig_NPH4_3rd"/>
    <property type="match status" value="1"/>
</dbReference>
<dbReference type="Pfam" id="PF26190">
    <property type="entry name" value="Ig_NPHP4_1st"/>
    <property type="match status" value="1"/>
</dbReference>
<feature type="domain" description="NPHP4 Ig-like" evidence="6">
    <location>
        <begin position="1213"/>
        <end position="1309"/>
    </location>
</feature>
<feature type="compositionally biased region" description="Low complexity" evidence="1">
    <location>
        <begin position="509"/>
        <end position="542"/>
    </location>
</feature>
<evidence type="ECO:0000313" key="9">
    <source>
        <dbReference type="Proteomes" id="UP000242188"/>
    </source>
</evidence>
<feature type="region of interest" description="Disordered" evidence="1">
    <location>
        <begin position="321"/>
        <end position="345"/>
    </location>
</feature>
<evidence type="ECO:0000259" key="6">
    <source>
        <dbReference type="Pfam" id="PF26189"/>
    </source>
</evidence>
<dbReference type="InterPro" id="IPR029775">
    <property type="entry name" value="NPHP4"/>
</dbReference>
<dbReference type="InterPro" id="IPR058765">
    <property type="entry name" value="NPHP4_C2-like"/>
</dbReference>
<dbReference type="STRING" id="6573.A0A210PMI3"/>
<dbReference type="GO" id="GO:0035869">
    <property type="term" value="C:ciliary transition zone"/>
    <property type="evidence" value="ECO:0007669"/>
    <property type="project" value="TreeGrafter"/>
</dbReference>
<reference evidence="8 9" key="1">
    <citation type="journal article" date="2017" name="Nat. Ecol. Evol.">
        <title>Scallop genome provides insights into evolution of bilaterian karyotype and development.</title>
        <authorList>
            <person name="Wang S."/>
            <person name="Zhang J."/>
            <person name="Jiao W."/>
            <person name="Li J."/>
            <person name="Xun X."/>
            <person name="Sun Y."/>
            <person name="Guo X."/>
            <person name="Huan P."/>
            <person name="Dong B."/>
            <person name="Zhang L."/>
            <person name="Hu X."/>
            <person name="Sun X."/>
            <person name="Wang J."/>
            <person name="Zhao C."/>
            <person name="Wang Y."/>
            <person name="Wang D."/>
            <person name="Huang X."/>
            <person name="Wang R."/>
            <person name="Lv J."/>
            <person name="Li Y."/>
            <person name="Zhang Z."/>
            <person name="Liu B."/>
            <person name="Lu W."/>
            <person name="Hui Y."/>
            <person name="Liang J."/>
            <person name="Zhou Z."/>
            <person name="Hou R."/>
            <person name="Li X."/>
            <person name="Liu Y."/>
            <person name="Li H."/>
            <person name="Ning X."/>
            <person name="Lin Y."/>
            <person name="Zhao L."/>
            <person name="Xing Q."/>
            <person name="Dou J."/>
            <person name="Li Y."/>
            <person name="Mao J."/>
            <person name="Guo H."/>
            <person name="Dou H."/>
            <person name="Li T."/>
            <person name="Mu C."/>
            <person name="Jiang W."/>
            <person name="Fu Q."/>
            <person name="Fu X."/>
            <person name="Miao Y."/>
            <person name="Liu J."/>
            <person name="Yu Q."/>
            <person name="Li R."/>
            <person name="Liao H."/>
            <person name="Li X."/>
            <person name="Kong Y."/>
            <person name="Jiang Z."/>
            <person name="Chourrout D."/>
            <person name="Li R."/>
            <person name="Bao Z."/>
        </authorList>
    </citation>
    <scope>NUCLEOTIDE SEQUENCE [LARGE SCALE GENOMIC DNA]</scope>
    <source>
        <strain evidence="8 9">PY_sf001</strain>
    </source>
</reference>
<dbReference type="Pfam" id="PF26173">
    <property type="entry name" value="NPHP4_SK"/>
    <property type="match status" value="1"/>
</dbReference>
<dbReference type="GO" id="GO:0036064">
    <property type="term" value="C:ciliary basal body"/>
    <property type="evidence" value="ECO:0007669"/>
    <property type="project" value="TreeGrafter"/>
</dbReference>
<dbReference type="Pfam" id="PF26189">
    <property type="entry name" value="Ig_NPHP4_2nd"/>
    <property type="match status" value="1"/>
</dbReference>
<feature type="region of interest" description="Disordered" evidence="1">
    <location>
        <begin position="1151"/>
        <end position="1176"/>
    </location>
</feature>
<sequence>MAAIVSTGKQWKDFFEKNNHLPPAENREQAAPEISTPICISLTGIEGLFVRNESKTVEYQLSISLYDLNFRHFFGRQWIGPYTSMNANQKKPKLKYNQNVYFHTSLGNASLAGVVEAVATVREEDGKQKKSTCAWGLIRIFKSNEDLPDFGRASNLPVQKIQMFYGTPRALFFMEEPIESDSNLKPIPDCVLSYTLGTHKALLDVMNLIPENVIVASNDMIPGLQESQTPGKDQLKKPKSMRKIACQLEHVNIQLLPTVDKFEEELSELLHKDRVERDGRATSGTQVTIVERRLLVGVHNGWGFLDKPQIFHLDLHQDKSKSLKPTASPSVRRSKKFQQSSQKTEDSTTFLTLQNKIELGELLEDPMVAITFTLEYVIGEPLSEEDRKVSSCVARGNTRTVSIRWAAWNPFLAQSSYEIRLALNGGPSPAPDEEFIYKLPDTKMQHENVSKTAGGILAFSFSFLGQNEGYGGMPSAAMLGPGGMMSDGMMQGMSGMMPAGSGFMPGSMASMQSGEGSDMMMDSSGLRKPPSGRSPRTPGSGPMSLQVPQMMPQGGMSHQQQLMQQQQQQQQQMMMQQGMGPQGGMSVPQMYPPGPQGYMMHPQQSMYGPQQGMYGMEISHMSMSSRQVGMSTEMNELPFTPVHAPIVVQPHANAGAQGLSRAAYARLFNAGFEPILDRNSEPPEVIDPRQQRRLDLSKENSDPLQCNEIVFQFLAFSKMMTFEATGPKTETKTVFFTFQFYRCPQVTTERMMLAKPENELSSDRYSVPYILQKIQPDGNMTQAPPGMEVRYHMDPACMKPGENALFLKHLFQQVLHIDVWDGDTLLLMGSCAVQLKYLCRCGSEAVQTTFELDVITTEYENDPNIVNSNINQVGGLQAFGVKTYVKGKLHLRMANIGQKTDPKSTLAAQIGHTGKKPRVLSQTAGNSSYPGGGLTGTFTSSSATPGESQLKKVARAKHVADKNHEVQAMLMSHKDQMVPEKDTNREGDAEKNRKLSRIHAVRQAQGIDNKVNTIMSYKTEKSDRMRDYKTIEIYRLQTKKDGIMSMLSQTISTNYTVHPSFGSSEFFEYVFKNPFNVQQTITVEFDDKELHVVTDPREWRYFKRLYELQGEVEEGMFNKQSKAQYVEIFLRPKETVQIPFKYLTFTADESVQPQGPVDPFKQKNEDDEDIKKPPSQTMNEKSIKVYFKNEDGKPVSILNVNVEPQPHIIDQTFRFYHPEQSFLKKSIRMPPFQSLPGAPVGGPGLNQVFVRCSNSHVICDSKSTQPGEPTDVFLKVAMGPSPQSKRFFVAMYFDPFMARPVQIWQFYVHALQRVDVACVEGQTSRFDLLLRGTQASRLVRCYSSHPNEMQMFPGDQFMLTAGAVHEMTVAVRPMKEGNKFFYINIVDVEYHQLIRSWLVCVTCRPPMVSRSFDVVLPMGGGKGCSKRIPYTNPYPHKKVFVLLNNREDLLQFRESRLEIEGGETQTIGLRFTPVTKAGSVEVMVFINDEDDKNEETFKITATYQ</sequence>
<evidence type="ECO:0000313" key="8">
    <source>
        <dbReference type="EMBL" id="OWF37702.1"/>
    </source>
</evidence>
<keyword evidence="9" id="KW-1185">Reference proteome</keyword>
<feature type="domain" description="NPHP4 Ig-like" evidence="2">
    <location>
        <begin position="1321"/>
        <end position="1404"/>
    </location>
</feature>
<feature type="compositionally biased region" description="Polar residues" evidence="1">
    <location>
        <begin position="323"/>
        <end position="345"/>
    </location>
</feature>
<name>A0A210PMI3_MIZYE</name>
<feature type="compositionally biased region" description="Basic and acidic residues" evidence="1">
    <location>
        <begin position="1160"/>
        <end position="1172"/>
    </location>
</feature>
<feature type="domain" description="NPHP4 C2-like" evidence="4">
    <location>
        <begin position="662"/>
        <end position="898"/>
    </location>
</feature>
<organism evidence="8 9">
    <name type="scientific">Mizuhopecten yessoensis</name>
    <name type="common">Japanese scallop</name>
    <name type="synonym">Patinopecten yessoensis</name>
    <dbReference type="NCBI Taxonomy" id="6573"/>
    <lineage>
        <taxon>Eukaryota</taxon>
        <taxon>Metazoa</taxon>
        <taxon>Spiralia</taxon>
        <taxon>Lophotrochozoa</taxon>
        <taxon>Mollusca</taxon>
        <taxon>Bivalvia</taxon>
        <taxon>Autobranchia</taxon>
        <taxon>Pteriomorphia</taxon>
        <taxon>Pectinida</taxon>
        <taxon>Pectinoidea</taxon>
        <taxon>Pectinidae</taxon>
        <taxon>Mizuhopecten</taxon>
    </lineage>
</organism>
<evidence type="ECO:0000259" key="2">
    <source>
        <dbReference type="Pfam" id="PF26015"/>
    </source>
</evidence>
<evidence type="ECO:0000259" key="4">
    <source>
        <dbReference type="Pfam" id="PF26186"/>
    </source>
</evidence>
<dbReference type="OrthoDB" id="313446at2759"/>
<dbReference type="InterPro" id="IPR058686">
    <property type="entry name" value="Ig_NPHP4_3rd"/>
</dbReference>
<dbReference type="EMBL" id="NEDP02005583">
    <property type="protein sequence ID" value="OWF37702.1"/>
    <property type="molecule type" value="Genomic_DNA"/>
</dbReference>
<dbReference type="InterPro" id="IPR058764">
    <property type="entry name" value="NPHP4_SK"/>
</dbReference>